<accession>A0A844M1S5</accession>
<feature type="transmembrane region" description="Helical" evidence="1">
    <location>
        <begin position="176"/>
        <end position="197"/>
    </location>
</feature>
<organism evidence="2 3">
    <name type="scientific">Psychrobacter sanguinis</name>
    <dbReference type="NCBI Taxonomy" id="861445"/>
    <lineage>
        <taxon>Bacteria</taxon>
        <taxon>Pseudomonadati</taxon>
        <taxon>Pseudomonadota</taxon>
        <taxon>Gammaproteobacteria</taxon>
        <taxon>Moraxellales</taxon>
        <taxon>Moraxellaceae</taxon>
        <taxon>Psychrobacter</taxon>
    </lineage>
</organism>
<protein>
    <submittedName>
        <fullName evidence="2">DUF2868 domain-containing protein</fullName>
    </submittedName>
</protein>
<feature type="transmembrane region" description="Helical" evidence="1">
    <location>
        <begin position="71"/>
        <end position="92"/>
    </location>
</feature>
<keyword evidence="1" id="KW-0812">Transmembrane</keyword>
<dbReference type="EMBL" id="WFKQ01000004">
    <property type="protein sequence ID" value="MUG32467.1"/>
    <property type="molecule type" value="Genomic_DNA"/>
</dbReference>
<keyword evidence="1" id="KW-0472">Membrane</keyword>
<sequence length="446" mass="50607">MLSKQDQLTELVRKLESKNHVFSTDPLLITERLQDEAATPLQKIRRRAERIDSNGVLAGTLNKIDGRIKGIILIMSVLWCISGFLGLFALLQANVVNFFYVLVCLLGFHTVMLLGWLIFTVINRGSQSPSLITSFISPKALIRGKDDVTQAAVELYDEQLHHTGMRWYLSKFSHQLWLATLTGMLFAIIFLLIVRQYSFSWESTLLSDQALMSLTHWLGWLPSLVGFHVPDTEAIIQSRLATEAMPLSIARQWASLLIGSLLMYGIVPRAIAWALCALMFNRQKMKIDLNLPYYQKILNFWQRKVVDADDFVEKIQAIAPVAKISTGNKLVVLLEYKHSDPHWYHAAGQAFIHPAPVEFGVLDDREDMDKILQYLEQHEVQVLVGIHAKALPDRGTMRKLDKIATHAKQGVIVQLLEDTSSMQKQDSVRRQQWQAALAERNIGLVS</sequence>
<comment type="caution">
    <text evidence="2">The sequence shown here is derived from an EMBL/GenBank/DDBJ whole genome shotgun (WGS) entry which is preliminary data.</text>
</comment>
<proteinExistence type="predicted"/>
<evidence type="ECO:0000313" key="2">
    <source>
        <dbReference type="EMBL" id="MUG32467.1"/>
    </source>
</evidence>
<dbReference type="Pfam" id="PF11067">
    <property type="entry name" value="DUF2868"/>
    <property type="match status" value="1"/>
</dbReference>
<keyword evidence="3" id="KW-1185">Reference proteome</keyword>
<dbReference type="RefSeq" id="WP_155587194.1">
    <property type="nucleotide sequence ID" value="NZ_WFKQ01000004.1"/>
</dbReference>
<evidence type="ECO:0000313" key="3">
    <source>
        <dbReference type="Proteomes" id="UP000442109"/>
    </source>
</evidence>
<gene>
    <name evidence="2" type="ORF">GB996_06620</name>
</gene>
<reference evidence="2 3" key="1">
    <citation type="journal article" date="2019" name="PLoS ONE">
        <title>Pup mortality in New Zealand sea lions (Phocarctos hookeri) at Enderby Island, Auckland Islands, 2013-18.</title>
        <authorList>
            <person name="Michael S.A."/>
            <person name="Hayman D.T.S."/>
            <person name="Gray R."/>
            <person name="Zhang J."/>
            <person name="Rogers L."/>
            <person name="Roe W.D."/>
        </authorList>
    </citation>
    <scope>NUCLEOTIDE SEQUENCE [LARGE SCALE GENOMIC DNA]</scope>
    <source>
        <strain evidence="2 3">SM868</strain>
    </source>
</reference>
<name>A0A844M1S5_9GAMM</name>
<feature type="transmembrane region" description="Helical" evidence="1">
    <location>
        <begin position="98"/>
        <end position="122"/>
    </location>
</feature>
<dbReference type="InterPro" id="IPR021296">
    <property type="entry name" value="DUF2868"/>
</dbReference>
<dbReference type="OrthoDB" id="6210861at2"/>
<feature type="transmembrane region" description="Helical" evidence="1">
    <location>
        <begin position="253"/>
        <end position="280"/>
    </location>
</feature>
<dbReference type="Proteomes" id="UP000442109">
    <property type="component" value="Unassembled WGS sequence"/>
</dbReference>
<dbReference type="AlphaFoldDB" id="A0A844M1S5"/>
<evidence type="ECO:0000256" key="1">
    <source>
        <dbReference type="SAM" id="Phobius"/>
    </source>
</evidence>
<keyword evidence="1" id="KW-1133">Transmembrane helix</keyword>